<comment type="caution">
    <text evidence="3">The sequence shown here is derived from an EMBL/GenBank/DDBJ whole genome shotgun (WGS) entry which is preliminary data.</text>
</comment>
<reference evidence="3" key="1">
    <citation type="submission" date="2020-06" db="EMBL/GenBank/DDBJ databases">
        <title>Haloterrigena sp. nov., an extremely halophilic archaeon isolated from a saline sediment.</title>
        <authorList>
            <person name="Liu B.-B."/>
        </authorList>
    </citation>
    <scope>NUCLEOTIDE SEQUENCE</scope>
    <source>
        <strain evidence="3">SYSU A121-1</strain>
    </source>
</reference>
<dbReference type="InterPro" id="IPR013990">
    <property type="entry name" value="WHy-dom"/>
</dbReference>
<dbReference type="SUPFAM" id="SSF117070">
    <property type="entry name" value="LEA14-like"/>
    <property type="match status" value="1"/>
</dbReference>
<dbReference type="InterPro" id="IPR004864">
    <property type="entry name" value="LEA_2"/>
</dbReference>
<dbReference type="RefSeq" id="WP_174702657.1">
    <property type="nucleotide sequence ID" value="NZ_JABURA010000001.1"/>
</dbReference>
<organism evidence="3 4">
    <name type="scientific">Haloterrigena gelatinilytica</name>
    <dbReference type="NCBI Taxonomy" id="2741724"/>
    <lineage>
        <taxon>Archaea</taxon>
        <taxon>Methanobacteriati</taxon>
        <taxon>Methanobacteriota</taxon>
        <taxon>Stenosarchaea group</taxon>
        <taxon>Halobacteria</taxon>
        <taxon>Halobacteriales</taxon>
        <taxon>Natrialbaceae</taxon>
        <taxon>Haloterrigena</taxon>
    </lineage>
</organism>
<name>A0A8J8GQP1_9EURY</name>
<dbReference type="AlphaFoldDB" id="A0A8J8GQP1"/>
<protein>
    <submittedName>
        <fullName evidence="3">LEA type 2 family protein</fullName>
    </submittedName>
</protein>
<dbReference type="InterPro" id="IPR013783">
    <property type="entry name" value="Ig-like_fold"/>
</dbReference>
<dbReference type="EMBL" id="JABURA010000001">
    <property type="protein sequence ID" value="NUB92767.1"/>
    <property type="molecule type" value="Genomic_DNA"/>
</dbReference>
<dbReference type="OrthoDB" id="105458at2157"/>
<feature type="domain" description="Water stress and hypersensitive response" evidence="2">
    <location>
        <begin position="178"/>
        <end position="297"/>
    </location>
</feature>
<feature type="domain" description="Water stress and hypersensitive response" evidence="2">
    <location>
        <begin position="33"/>
        <end position="150"/>
    </location>
</feature>
<proteinExistence type="predicted"/>
<dbReference type="Proteomes" id="UP000728647">
    <property type="component" value="Unassembled WGS sequence"/>
</dbReference>
<feature type="region of interest" description="Disordered" evidence="1">
    <location>
        <begin position="308"/>
        <end position="329"/>
    </location>
</feature>
<dbReference type="SMART" id="SM00769">
    <property type="entry name" value="WHy"/>
    <property type="match status" value="2"/>
</dbReference>
<evidence type="ECO:0000313" key="3">
    <source>
        <dbReference type="EMBL" id="NUB92767.1"/>
    </source>
</evidence>
<dbReference type="GO" id="GO:0009269">
    <property type="term" value="P:response to desiccation"/>
    <property type="evidence" value="ECO:0007669"/>
    <property type="project" value="InterPro"/>
</dbReference>
<dbReference type="Gene3D" id="2.60.40.10">
    <property type="entry name" value="Immunoglobulins"/>
    <property type="match status" value="2"/>
</dbReference>
<dbReference type="Pfam" id="PF03168">
    <property type="entry name" value="LEA_2"/>
    <property type="match status" value="1"/>
</dbReference>
<sequence length="329" mass="36129">MSRRRAALAVLAAIVLTGGTATYGVITADRPQVESVETEWGTVTDERTEVETRIGVDEPLVLRAGDAAADVSYTVSVNDIVLASERDNRVRLDETGRAVTVSTWIDNDEIPAWWASHVNRNETTTVRVEPDVVTTYGGIRLPADGAAQERTVRTDLLEPLRTNQTRRFRAYDRTVLVVDETDAEWGTATENRTPIDASATVTNPTGLPVPITEIGYTVRLNGIVVGEGVAADQTVIPAGSTRTIDAGAAIDNAELDDWWVTHLRNDETSNLTVEFDATLEYAGIRRTVPLEFLSYDRTFRTDLLGSADANEAESASDRDDQRERVRRPN</sequence>
<accession>A0A8J8GQP1</accession>
<evidence type="ECO:0000313" key="4">
    <source>
        <dbReference type="Proteomes" id="UP000728647"/>
    </source>
</evidence>
<evidence type="ECO:0000259" key="2">
    <source>
        <dbReference type="SMART" id="SM00769"/>
    </source>
</evidence>
<gene>
    <name evidence="3" type="ORF">HT576_17305</name>
</gene>
<evidence type="ECO:0000256" key="1">
    <source>
        <dbReference type="SAM" id="MobiDB-lite"/>
    </source>
</evidence>